<comment type="caution">
    <text evidence="2">The sequence shown here is derived from an EMBL/GenBank/DDBJ whole genome shotgun (WGS) entry which is preliminary data.</text>
</comment>
<feature type="transmembrane region" description="Helical" evidence="1">
    <location>
        <begin position="6"/>
        <end position="23"/>
    </location>
</feature>
<dbReference type="AlphaFoldDB" id="A0A6V8P5B4"/>
<accession>A0A6V8P5B4</accession>
<feature type="non-terminal residue" evidence="2">
    <location>
        <position position="1"/>
    </location>
</feature>
<sequence>GQGSWGAAVLGSALGLGLPYLAYRLQEKT</sequence>
<keyword evidence="1" id="KW-0472">Membrane</keyword>
<organism evidence="2 3">
    <name type="scientific">Candidatus Hakubella thermalkaliphila</name>
    <dbReference type="NCBI Taxonomy" id="2754717"/>
    <lineage>
        <taxon>Bacteria</taxon>
        <taxon>Bacillati</taxon>
        <taxon>Actinomycetota</taxon>
        <taxon>Actinomycetota incertae sedis</taxon>
        <taxon>Candidatus Hakubellales</taxon>
        <taxon>Candidatus Hakubellaceae</taxon>
        <taxon>Candidatus Hakubella</taxon>
    </lineage>
</organism>
<name>A0A6V8P5B4_9ACTN</name>
<proteinExistence type="predicted"/>
<keyword evidence="1" id="KW-1133">Transmembrane helix</keyword>
<evidence type="ECO:0000256" key="1">
    <source>
        <dbReference type="SAM" id="Phobius"/>
    </source>
</evidence>
<protein>
    <submittedName>
        <fullName evidence="2">Uncharacterized protein</fullName>
    </submittedName>
</protein>
<reference evidence="2 3" key="1">
    <citation type="journal article" date="2020" name="Front. Microbiol.">
        <title>Single-cell genomics of novel Actinobacteria with the Wood-Ljungdahl pathway discovered in a serpentinizing system.</title>
        <authorList>
            <person name="Merino N."/>
            <person name="Kawai M."/>
            <person name="Boyd E.S."/>
            <person name="Colman D.R."/>
            <person name="McGlynn S.E."/>
            <person name="Nealson K.H."/>
            <person name="Kurokawa K."/>
            <person name="Hongoh Y."/>
        </authorList>
    </citation>
    <scope>NUCLEOTIDE SEQUENCE [LARGE SCALE GENOMIC DNA]</scope>
    <source>
        <strain evidence="2 3">S25</strain>
    </source>
</reference>
<keyword evidence="1" id="KW-0812">Transmembrane</keyword>
<dbReference type="Proteomes" id="UP000543224">
    <property type="component" value="Unassembled WGS sequence"/>
</dbReference>
<gene>
    <name evidence="2" type="ORF">HKBW3S25_01452</name>
</gene>
<dbReference type="EMBL" id="BLRX01000287">
    <property type="protein sequence ID" value="GFP25966.1"/>
    <property type="molecule type" value="Genomic_DNA"/>
</dbReference>
<evidence type="ECO:0000313" key="2">
    <source>
        <dbReference type="EMBL" id="GFP25966.1"/>
    </source>
</evidence>
<evidence type="ECO:0000313" key="3">
    <source>
        <dbReference type="Proteomes" id="UP000543224"/>
    </source>
</evidence>